<feature type="domain" description="C-type lectin" evidence="2">
    <location>
        <begin position="1"/>
        <end position="105"/>
    </location>
</feature>
<dbReference type="SMART" id="SM00034">
    <property type="entry name" value="CLECT"/>
    <property type="match status" value="1"/>
</dbReference>
<dbReference type="InterPro" id="IPR001304">
    <property type="entry name" value="C-type_lectin-like"/>
</dbReference>
<sequence length="112" mass="13120">MAQCRSISASANLVFIESEQENREVSRLALEVSGQKQVKWWIGLNDMDEENNWKWNNVTVNYTNWERGEPNKSGPENCVEFKEWENGNALWNDKECHWTNHFICEMDVNAAP</sequence>
<reference evidence="3" key="1">
    <citation type="submission" date="2021-10" db="EMBL/GenBank/DDBJ databases">
        <title>Tropical sea cucumber genome reveals ecological adaptation and Cuvierian tubules defense mechanism.</title>
        <authorList>
            <person name="Chen T."/>
        </authorList>
    </citation>
    <scope>NUCLEOTIDE SEQUENCE</scope>
    <source>
        <strain evidence="3">Nanhai2018</strain>
        <tissue evidence="3">Muscle</tissue>
    </source>
</reference>
<dbReference type="Pfam" id="PF00059">
    <property type="entry name" value="Lectin_C"/>
    <property type="match status" value="1"/>
</dbReference>
<dbReference type="InterPro" id="IPR018378">
    <property type="entry name" value="C-type_lectin_CS"/>
</dbReference>
<dbReference type="InterPro" id="IPR016186">
    <property type="entry name" value="C-type_lectin-like/link_sf"/>
</dbReference>
<dbReference type="SUPFAM" id="SSF56436">
    <property type="entry name" value="C-type lectin-like"/>
    <property type="match status" value="1"/>
</dbReference>
<proteinExistence type="predicted"/>
<gene>
    <name evidence="3" type="ORF">HOLleu_25582</name>
</gene>
<dbReference type="InterPro" id="IPR050111">
    <property type="entry name" value="C-type_lectin/snaclec_domain"/>
</dbReference>
<dbReference type="PROSITE" id="PS00615">
    <property type="entry name" value="C_TYPE_LECTIN_1"/>
    <property type="match status" value="1"/>
</dbReference>
<comment type="caution">
    <text evidence="3">The sequence shown here is derived from an EMBL/GenBank/DDBJ whole genome shotgun (WGS) entry which is preliminary data.</text>
</comment>
<dbReference type="EMBL" id="JAIZAY010000012">
    <property type="protein sequence ID" value="KAJ8032143.1"/>
    <property type="molecule type" value="Genomic_DNA"/>
</dbReference>
<dbReference type="Gene3D" id="3.10.100.10">
    <property type="entry name" value="Mannose-Binding Protein A, subunit A"/>
    <property type="match status" value="1"/>
</dbReference>
<evidence type="ECO:0000259" key="2">
    <source>
        <dbReference type="PROSITE" id="PS50041"/>
    </source>
</evidence>
<dbReference type="AlphaFoldDB" id="A0A9Q1H438"/>
<dbReference type="PANTHER" id="PTHR22803">
    <property type="entry name" value="MANNOSE, PHOSPHOLIPASE, LECTIN RECEPTOR RELATED"/>
    <property type="match status" value="1"/>
</dbReference>
<organism evidence="3 4">
    <name type="scientific">Holothuria leucospilota</name>
    <name type="common">Black long sea cucumber</name>
    <name type="synonym">Mertensiothuria leucospilota</name>
    <dbReference type="NCBI Taxonomy" id="206669"/>
    <lineage>
        <taxon>Eukaryota</taxon>
        <taxon>Metazoa</taxon>
        <taxon>Echinodermata</taxon>
        <taxon>Eleutherozoa</taxon>
        <taxon>Echinozoa</taxon>
        <taxon>Holothuroidea</taxon>
        <taxon>Aspidochirotacea</taxon>
        <taxon>Aspidochirotida</taxon>
        <taxon>Holothuriidae</taxon>
        <taxon>Holothuria</taxon>
    </lineage>
</organism>
<accession>A0A9Q1H438</accession>
<evidence type="ECO:0000313" key="3">
    <source>
        <dbReference type="EMBL" id="KAJ8032143.1"/>
    </source>
</evidence>
<keyword evidence="4" id="KW-1185">Reference proteome</keyword>
<dbReference type="InterPro" id="IPR016187">
    <property type="entry name" value="CTDL_fold"/>
</dbReference>
<dbReference type="OrthoDB" id="6337382at2759"/>
<dbReference type="PROSITE" id="PS50041">
    <property type="entry name" value="C_TYPE_LECTIN_2"/>
    <property type="match status" value="1"/>
</dbReference>
<evidence type="ECO:0000256" key="1">
    <source>
        <dbReference type="ARBA" id="ARBA00023157"/>
    </source>
</evidence>
<dbReference type="CDD" id="cd00037">
    <property type="entry name" value="CLECT"/>
    <property type="match status" value="1"/>
</dbReference>
<dbReference type="Proteomes" id="UP001152320">
    <property type="component" value="Chromosome 12"/>
</dbReference>
<name>A0A9Q1H438_HOLLE</name>
<evidence type="ECO:0000313" key="4">
    <source>
        <dbReference type="Proteomes" id="UP001152320"/>
    </source>
</evidence>
<keyword evidence="1" id="KW-1015">Disulfide bond</keyword>
<protein>
    <submittedName>
        <fullName evidence="3">Perlucin</fullName>
    </submittedName>
</protein>